<dbReference type="AlphaFoldDB" id="A0A942YNB5"/>
<dbReference type="EMBL" id="JAGYPJ010000001">
    <property type="protein sequence ID" value="MBS4200121.1"/>
    <property type="molecule type" value="Genomic_DNA"/>
</dbReference>
<accession>A0A942YNB5</accession>
<keyword evidence="1" id="KW-1133">Transmembrane helix</keyword>
<name>A0A942YNB5_9BACI</name>
<evidence type="ECO:0000313" key="2">
    <source>
        <dbReference type="EMBL" id="MBS4200121.1"/>
    </source>
</evidence>
<feature type="transmembrane region" description="Helical" evidence="1">
    <location>
        <begin position="53"/>
        <end position="72"/>
    </location>
</feature>
<sequence length="248" mass="28725">MNSNKIDYDLKKQFQKEQIEIPQSVRQIMLNTLENLPERQKAKPHFSFSTFKYVAGSIVCLMLAFITIFHFISSQNQSGHHYVIPEDMTTVQNSSETFTTVMPKSWETINLGYDPKLVVTMTPQDQSVSLMVSDGVYYIMTGEGEENIRNILMENFETSNSYQDFVDKMVGHRSQKGTQSIEEIDKVNNIPIFMNKIDDYIMLMAYPVVDQKPFCIAIQSYEVNTLEKLKAEGYYEYFKQAIQLTHPN</sequence>
<proteinExistence type="predicted"/>
<dbReference type="RefSeq" id="WP_213110730.1">
    <property type="nucleotide sequence ID" value="NZ_JAGYPJ010000001.1"/>
</dbReference>
<protein>
    <submittedName>
        <fullName evidence="2">Uncharacterized protein</fullName>
    </submittedName>
</protein>
<keyword evidence="1" id="KW-0812">Transmembrane</keyword>
<evidence type="ECO:0000256" key="1">
    <source>
        <dbReference type="SAM" id="Phobius"/>
    </source>
</evidence>
<keyword evidence="1" id="KW-0472">Membrane</keyword>
<keyword evidence="3" id="KW-1185">Reference proteome</keyword>
<evidence type="ECO:0000313" key="3">
    <source>
        <dbReference type="Proteomes" id="UP000682713"/>
    </source>
</evidence>
<dbReference type="Proteomes" id="UP000682713">
    <property type="component" value="Unassembled WGS sequence"/>
</dbReference>
<reference evidence="2 3" key="1">
    <citation type="submission" date="2021-05" db="EMBL/GenBank/DDBJ databases">
        <title>Novel Bacillus species.</title>
        <authorList>
            <person name="Liu G."/>
        </authorList>
    </citation>
    <scope>NUCLEOTIDE SEQUENCE [LARGE SCALE GENOMIC DNA]</scope>
    <source>
        <strain evidence="2 3">FJAT-49732</strain>
    </source>
</reference>
<comment type="caution">
    <text evidence="2">The sequence shown here is derived from an EMBL/GenBank/DDBJ whole genome shotgun (WGS) entry which is preliminary data.</text>
</comment>
<organism evidence="2 3">
    <name type="scientific">Lederbergia citrisecunda</name>
    <dbReference type="NCBI Taxonomy" id="2833583"/>
    <lineage>
        <taxon>Bacteria</taxon>
        <taxon>Bacillati</taxon>
        <taxon>Bacillota</taxon>
        <taxon>Bacilli</taxon>
        <taxon>Bacillales</taxon>
        <taxon>Bacillaceae</taxon>
        <taxon>Lederbergia</taxon>
    </lineage>
</organism>
<gene>
    <name evidence="2" type="ORF">KHA93_10800</name>
</gene>